<dbReference type="SUPFAM" id="SSF56112">
    <property type="entry name" value="Protein kinase-like (PK-like)"/>
    <property type="match status" value="1"/>
</dbReference>
<evidence type="ECO:0000313" key="5">
    <source>
        <dbReference type="EMBL" id="KAL3670234.1"/>
    </source>
</evidence>
<evidence type="ECO:0000256" key="2">
    <source>
        <dbReference type="PROSITE-ProRule" id="PRU10141"/>
    </source>
</evidence>
<accession>A0ABD3FZ40</accession>
<dbReference type="InterPro" id="IPR011009">
    <property type="entry name" value="Kinase-like_dom_sf"/>
</dbReference>
<reference evidence="5 6" key="1">
    <citation type="submission" date="2024-09" db="EMBL/GenBank/DDBJ databases">
        <title>Genome sequencing and assembly of Phytophthora oleae, isolate VK10A, causative agent of rot of olive drupes.</title>
        <authorList>
            <person name="Conti Taguali S."/>
            <person name="Riolo M."/>
            <person name="La Spada F."/>
            <person name="Cacciola S.O."/>
            <person name="Dionisio G."/>
        </authorList>
    </citation>
    <scope>NUCLEOTIDE SEQUENCE [LARGE SCALE GENOMIC DNA]</scope>
    <source>
        <strain evidence="5 6">VK10A</strain>
    </source>
</reference>
<comment type="caution">
    <text evidence="5">The sequence shown here is derived from an EMBL/GenBank/DDBJ whole genome shotgun (WGS) entry which is preliminary data.</text>
</comment>
<keyword evidence="6" id="KW-1185">Reference proteome</keyword>
<gene>
    <name evidence="5" type="ORF">V7S43_004547</name>
</gene>
<dbReference type="AlphaFoldDB" id="A0ABD3FZ40"/>
<feature type="region of interest" description="Disordered" evidence="3">
    <location>
        <begin position="454"/>
        <end position="936"/>
    </location>
</feature>
<dbReference type="PANTHER" id="PTHR11909">
    <property type="entry name" value="CASEIN KINASE-RELATED"/>
    <property type="match status" value="1"/>
</dbReference>
<dbReference type="GO" id="GO:0005524">
    <property type="term" value="F:ATP binding"/>
    <property type="evidence" value="ECO:0007669"/>
    <property type="project" value="UniProtKB-UniRule"/>
</dbReference>
<feature type="compositionally biased region" description="Low complexity" evidence="3">
    <location>
        <begin position="924"/>
        <end position="936"/>
    </location>
</feature>
<feature type="compositionally biased region" description="Basic and acidic residues" evidence="3">
    <location>
        <begin position="786"/>
        <end position="809"/>
    </location>
</feature>
<dbReference type="SMART" id="SM00220">
    <property type="entry name" value="S_TKc"/>
    <property type="match status" value="1"/>
</dbReference>
<dbReference type="Gene3D" id="1.10.510.10">
    <property type="entry name" value="Transferase(Phosphotransferase) domain 1"/>
    <property type="match status" value="1"/>
</dbReference>
<feature type="compositionally biased region" description="Polar residues" evidence="3">
    <location>
        <begin position="657"/>
        <end position="670"/>
    </location>
</feature>
<evidence type="ECO:0000256" key="3">
    <source>
        <dbReference type="SAM" id="MobiDB-lite"/>
    </source>
</evidence>
<feature type="compositionally biased region" description="Basic residues" evidence="3">
    <location>
        <begin position="824"/>
        <end position="840"/>
    </location>
</feature>
<feature type="compositionally biased region" description="Pro residues" evidence="3">
    <location>
        <begin position="605"/>
        <end position="615"/>
    </location>
</feature>
<feature type="region of interest" description="Disordered" evidence="3">
    <location>
        <begin position="976"/>
        <end position="1060"/>
    </location>
</feature>
<dbReference type="InterPro" id="IPR000719">
    <property type="entry name" value="Prot_kinase_dom"/>
</dbReference>
<evidence type="ECO:0000313" key="6">
    <source>
        <dbReference type="Proteomes" id="UP001632037"/>
    </source>
</evidence>
<dbReference type="PROSITE" id="PS00107">
    <property type="entry name" value="PROTEIN_KINASE_ATP"/>
    <property type="match status" value="1"/>
</dbReference>
<feature type="domain" description="Protein kinase" evidence="4">
    <location>
        <begin position="29"/>
        <end position="302"/>
    </location>
</feature>
<dbReference type="InterPro" id="IPR017441">
    <property type="entry name" value="Protein_kinase_ATP_BS"/>
</dbReference>
<feature type="compositionally biased region" description="Basic and acidic residues" evidence="3">
    <location>
        <begin position="694"/>
        <end position="742"/>
    </location>
</feature>
<keyword evidence="2" id="KW-0067">ATP-binding</keyword>
<evidence type="ECO:0000256" key="1">
    <source>
        <dbReference type="ARBA" id="ARBA00023860"/>
    </source>
</evidence>
<evidence type="ECO:0000259" key="4">
    <source>
        <dbReference type="PROSITE" id="PS50011"/>
    </source>
</evidence>
<feature type="compositionally biased region" description="Pro residues" evidence="3">
    <location>
        <begin position="566"/>
        <end position="580"/>
    </location>
</feature>
<feature type="compositionally biased region" description="Basic and acidic residues" evidence="3">
    <location>
        <begin position="855"/>
        <end position="877"/>
    </location>
</feature>
<name>A0ABD3FZ40_9STRA</name>
<feature type="binding site" evidence="2">
    <location>
        <position position="58"/>
    </location>
    <ligand>
        <name>ATP</name>
        <dbReference type="ChEBI" id="CHEBI:30616"/>
    </ligand>
</feature>
<keyword evidence="2" id="KW-0547">Nucleotide-binding</keyword>
<dbReference type="EMBL" id="JBIMZQ010000007">
    <property type="protein sequence ID" value="KAL3670234.1"/>
    <property type="molecule type" value="Genomic_DNA"/>
</dbReference>
<sequence>MNMMRAASSPMEPLNKNILLAGEVIAEKWKIGEKIGEGTFSQIYSAYSIESRDKVAVKVEAPSSLKPVLEWESLILKSLQDCPYVCRYYYHGKHGDSTVLVMELLGDSMSMLRMSPDSIHGVPLAKAVSVGLEMLDCIEAFHRHGYVHRDIKASNFALSAIPDRNPTKKQRYYIIDFGLSRQHLGEDRKILPARQIAEFRGTSMYASLSSHRRQELGPKDDLWSWFYLVMDFLRGELPWAADAQLKNRQTVLRLKEHYTETNPNLLVEALPGGAQLLEIMEYLQSLKYEDFPDYKKIREQLLAVGESSLASDSDSGDEESGTDKKEALAVASVSAIDWNSIESERERALQWADKAEEQKERDGASNLLLTIAKRYKTFFDSDGLSFDERVRVQSAVYRIEKKSRARSTFLAPPPIQSFVKRRQSEQKIRSDALRKRREQDFQVRQSLEIKNEQQVAATASIPGSSDAVRGVAGGDNTSEVHNGDKSGALRPVKSESSMEVSDTEDVGKSHADEGTAVVAQSSVSTAGVRPPAPPRPTLHQQQSHEAPPPPPGPPVQWKRASYPGGQVPPPPPPPGMPPTAQPAGAYGRPPPPLPPHLAGRYPPNGGVPPPPPGFPPNGINRGPPPPPSRNGNPGHRYASTPDRNNGTPVETREESYGYQQPSKSPRQSHGSAPGRNYASEREERGYGSQKPPKSPRESITERHYESPRESREERGYSRSQKPTREDSLVSERRMEMREDRGYQRSQISPRESSKFGPDRSYKSPTETREDRGYGYQQPQKSQAPPRESRFQTEETFGRREKERYYEGKRQRSRSRSSRRGESRSRRRSYSRSSSRSRSRSYSRSPSPPRHSHRLSSREYLDRHRELKKAESTREYSRRQRSRSRSSSRSRSRSSSRSASPPAKRYRRRSSDLSHSKSSHRRSSHSTSSYSKEYSEYVTSYPKEHAKEYSKGHPLEYVKDYPKEYVKEYSKEYVKNYTKKIPSKAYAKDYVKEYRRRSPSPDNVISHSRERQYRHSPSPGRQRSHSRTYDQDSGPWDVDVRFKPASTSEKHRRSSRWDSRS</sequence>
<dbReference type="PROSITE" id="PS50011">
    <property type="entry name" value="PROTEIN_KINASE_DOM"/>
    <property type="match status" value="1"/>
</dbReference>
<dbReference type="Pfam" id="PF00069">
    <property type="entry name" value="Pkinase"/>
    <property type="match status" value="1"/>
</dbReference>
<dbReference type="InterPro" id="IPR050235">
    <property type="entry name" value="CK1_Ser-Thr_kinase"/>
</dbReference>
<proteinExistence type="predicted"/>
<feature type="compositionally biased region" description="Basic residues" evidence="3">
    <location>
        <begin position="878"/>
        <end position="893"/>
    </location>
</feature>
<dbReference type="Proteomes" id="UP001632037">
    <property type="component" value="Unassembled WGS sequence"/>
</dbReference>
<feature type="compositionally biased region" description="Polar residues" evidence="3">
    <location>
        <begin position="454"/>
        <end position="463"/>
    </location>
</feature>
<feature type="compositionally biased region" description="Basic and acidic residues" evidence="3">
    <location>
        <begin position="751"/>
        <end position="772"/>
    </location>
</feature>
<protein>
    <recommendedName>
        <fullName evidence="1">Casein kinase I</fullName>
    </recommendedName>
</protein>
<organism evidence="5 6">
    <name type="scientific">Phytophthora oleae</name>
    <dbReference type="NCBI Taxonomy" id="2107226"/>
    <lineage>
        <taxon>Eukaryota</taxon>
        <taxon>Sar</taxon>
        <taxon>Stramenopiles</taxon>
        <taxon>Oomycota</taxon>
        <taxon>Peronosporomycetes</taxon>
        <taxon>Peronosporales</taxon>
        <taxon>Peronosporaceae</taxon>
        <taxon>Phytophthora</taxon>
    </lineage>
</organism>